<dbReference type="EMBL" id="BOOO01000020">
    <property type="protein sequence ID" value="GII30806.1"/>
    <property type="molecule type" value="Genomic_DNA"/>
</dbReference>
<evidence type="ECO:0000256" key="1">
    <source>
        <dbReference type="SAM" id="Phobius"/>
    </source>
</evidence>
<keyword evidence="1" id="KW-0812">Transmembrane</keyword>
<name>A0A8J3TRA0_9ACTN</name>
<evidence type="ECO:0000313" key="4">
    <source>
        <dbReference type="Proteomes" id="UP000650628"/>
    </source>
</evidence>
<dbReference type="AlphaFoldDB" id="A0A8J3TRA0"/>
<proteinExistence type="predicted"/>
<dbReference type="Proteomes" id="UP000650628">
    <property type="component" value="Unassembled WGS sequence"/>
</dbReference>
<comment type="caution">
    <text evidence="3">The sequence shown here is derived from an EMBL/GenBank/DDBJ whole genome shotgun (WGS) entry which is preliminary data.</text>
</comment>
<keyword evidence="1" id="KW-1133">Transmembrane helix</keyword>
<dbReference type="Gene3D" id="3.40.30.10">
    <property type="entry name" value="Glutaredoxin"/>
    <property type="match status" value="1"/>
</dbReference>
<keyword evidence="4" id="KW-1185">Reference proteome</keyword>
<dbReference type="CDD" id="cd02972">
    <property type="entry name" value="DsbA_family"/>
    <property type="match status" value="1"/>
</dbReference>
<protein>
    <submittedName>
        <fullName evidence="3">Membrane protein</fullName>
    </submittedName>
</protein>
<dbReference type="RefSeq" id="WP_203954735.1">
    <property type="nucleotide sequence ID" value="NZ_BOOO01000020.1"/>
</dbReference>
<feature type="domain" description="Thioredoxin-like fold" evidence="2">
    <location>
        <begin position="81"/>
        <end position="225"/>
    </location>
</feature>
<reference evidence="3 4" key="1">
    <citation type="submission" date="2021-01" db="EMBL/GenBank/DDBJ databases">
        <title>Whole genome shotgun sequence of Planotetraspora mira NBRC 15435.</title>
        <authorList>
            <person name="Komaki H."/>
            <person name="Tamura T."/>
        </authorList>
    </citation>
    <scope>NUCLEOTIDE SEQUENCE [LARGE SCALE GENOMIC DNA]</scope>
    <source>
        <strain evidence="3 4">NBRC 15435</strain>
    </source>
</reference>
<dbReference type="SUPFAM" id="SSF52833">
    <property type="entry name" value="Thioredoxin-like"/>
    <property type="match status" value="1"/>
</dbReference>
<evidence type="ECO:0000313" key="3">
    <source>
        <dbReference type="EMBL" id="GII30806.1"/>
    </source>
</evidence>
<dbReference type="Pfam" id="PF13462">
    <property type="entry name" value="Thioredoxin_4"/>
    <property type="match status" value="1"/>
</dbReference>
<organism evidence="3 4">
    <name type="scientific">Planotetraspora mira</name>
    <dbReference type="NCBI Taxonomy" id="58121"/>
    <lineage>
        <taxon>Bacteria</taxon>
        <taxon>Bacillati</taxon>
        <taxon>Actinomycetota</taxon>
        <taxon>Actinomycetes</taxon>
        <taxon>Streptosporangiales</taxon>
        <taxon>Streptosporangiaceae</taxon>
        <taxon>Planotetraspora</taxon>
    </lineage>
</organism>
<feature type="transmembrane region" description="Helical" evidence="1">
    <location>
        <begin position="29"/>
        <end position="49"/>
    </location>
</feature>
<dbReference type="InterPro" id="IPR012336">
    <property type="entry name" value="Thioredoxin-like_fold"/>
</dbReference>
<accession>A0A8J3TRA0</accession>
<keyword evidence="1" id="KW-0472">Membrane</keyword>
<sequence>MSKAARQSARERVREERIRQAQKEKRRRIIVITSIAVVVIAAIVAGVLVQANRTKPTSFSGAVAPITVQEAGTVTMAQPAATKPVLDIYEDFQCPICKEFEHINGGLIKQYAAEGKIKVVYHPIAFVNPQGSLRAAAAAQCVPNNSWLAFHDVLFAKQPDEKVALTIDDLKKFAADAKITDPAVLSCMESQRYAPQVQQLTQTALASIQGTPTLLLDGKKVDDNDALTSSGLRDVLQTATK</sequence>
<evidence type="ECO:0000259" key="2">
    <source>
        <dbReference type="Pfam" id="PF13462"/>
    </source>
</evidence>
<gene>
    <name evidence="3" type="ORF">Pmi06nite_42480</name>
</gene>
<dbReference type="InterPro" id="IPR036249">
    <property type="entry name" value="Thioredoxin-like_sf"/>
</dbReference>